<accession>A0A437K6S3</accession>
<dbReference type="AlphaFoldDB" id="A0A437K6S3"/>
<organism evidence="2 3">
    <name type="scientific">Niallia taxi</name>
    <dbReference type="NCBI Taxonomy" id="2499688"/>
    <lineage>
        <taxon>Bacteria</taxon>
        <taxon>Bacillati</taxon>
        <taxon>Bacillota</taxon>
        <taxon>Bacilli</taxon>
        <taxon>Bacillales</taxon>
        <taxon>Bacillaceae</taxon>
        <taxon>Niallia</taxon>
    </lineage>
</organism>
<dbReference type="Proteomes" id="UP000288024">
    <property type="component" value="Unassembled WGS sequence"/>
</dbReference>
<keyword evidence="3" id="KW-1185">Reference proteome</keyword>
<gene>
    <name evidence="2" type="ORF">EM808_20295</name>
</gene>
<reference evidence="2 3" key="1">
    <citation type="submission" date="2019-01" db="EMBL/GenBank/DDBJ databases">
        <title>Bacillus sp. M5HDSG1-1, whole genome shotgun sequence.</title>
        <authorList>
            <person name="Tuo L."/>
        </authorList>
    </citation>
    <scope>NUCLEOTIDE SEQUENCE [LARGE SCALE GENOMIC DNA]</scope>
    <source>
        <strain evidence="2 3">M5HDSG1-1</strain>
    </source>
</reference>
<proteinExistence type="predicted"/>
<sequence>MTLEKKLINKSYYEGLTMDREEPPIEVLGQLYIAEQRKNVPDLTSIRFAQGELYFLVHDYESAIFKWENIANELEPWAKKNLADAYMELGELSTAESIYKAVLSDSELLNTEISMQLFALYIEKGNHDMAQHTIKSLLATNPDYANMTMLAKAYFEENENWEDAIELAVNEGERTNSLKWYEALVQYAKIGVIAEHEPGYFMESIRSVSELDQRLFEKLSTAIWANYENSPFYLAWLRDFNQLFQQLHWEEVEEWKELPEVLENAYLHLISSAYPIKEIRGLVPAILSNLLVTATNNRLITAASAVLAWNEMFPGTLATDIISTSEHLINNAEAAVDLTEIMQLLESISNWAQNNDIIIDKKFSQKVVEQIPSESHQLLIIGSPGSGVNSCINELVGETLLSEDTNSLISIQDQDYLEMAEVTEEGARPIDTLSDFYEEQLSHARYGEDTRIFHLYAPSAFLHENNWAITTLPFPHQEKYADYALLADSLLFVINERSLFQSSDYERLLDWKEKAPHLTIQFLIYADEAENEKVATKRLQKATAAIDQYFPNSAVFLYSKENDRSIQLNDISSFYRRHFAERNLAEERTVKSIAIVQDLLSSLFEKRLEMEESLYTTLRMYEEIVSKLSGANNQLSDIEVEKTRTIVNSFEDIKDTTTREIMTEIPKILRDCKDFVKEDSDFGKIHIELNDKMNSEIDQYVHKTLLPKVYDRINEWIRLSQEQLNESQHFLNELCEGFNGLYEEDQLTLQCDFSILDDWKRDARRLTNSIKIDKANILLRLKPSQVLLKSAGKLFGSIPQNKKMLHTRYHKYLETEDFTEVAQNIVDAFLLQFDFYENGLAGDIHIFFSNPYDVLQKTIEDKNVEIHEYQELLERLKNNPEMFHDPLRLFELRLLQYDWLTSPGKLSYSKH</sequence>
<dbReference type="EMBL" id="RZTZ01000010">
    <property type="protein sequence ID" value="RVT59123.1"/>
    <property type="molecule type" value="Genomic_DNA"/>
</dbReference>
<comment type="caution">
    <text evidence="2">The sequence shown here is derived from an EMBL/GenBank/DDBJ whole genome shotgun (WGS) entry which is preliminary data.</text>
</comment>
<dbReference type="Gene3D" id="1.25.40.10">
    <property type="entry name" value="Tetratricopeptide repeat domain"/>
    <property type="match status" value="1"/>
</dbReference>
<feature type="coiled-coil region" evidence="1">
    <location>
        <begin position="852"/>
        <end position="879"/>
    </location>
</feature>
<dbReference type="RefSeq" id="WP_127740177.1">
    <property type="nucleotide sequence ID" value="NZ_CP196002.1"/>
</dbReference>
<keyword evidence="1" id="KW-0175">Coiled coil</keyword>
<dbReference type="SUPFAM" id="SSF48452">
    <property type="entry name" value="TPR-like"/>
    <property type="match status" value="1"/>
</dbReference>
<protein>
    <submittedName>
        <fullName evidence="2">GTP-binding protein</fullName>
    </submittedName>
</protein>
<evidence type="ECO:0000313" key="2">
    <source>
        <dbReference type="EMBL" id="RVT59123.1"/>
    </source>
</evidence>
<evidence type="ECO:0000313" key="3">
    <source>
        <dbReference type="Proteomes" id="UP000288024"/>
    </source>
</evidence>
<dbReference type="InterPro" id="IPR011990">
    <property type="entry name" value="TPR-like_helical_dom_sf"/>
</dbReference>
<evidence type="ECO:0000256" key="1">
    <source>
        <dbReference type="SAM" id="Coils"/>
    </source>
</evidence>
<name>A0A437K6S3_9BACI</name>